<dbReference type="Gene3D" id="3.90.920.10">
    <property type="entry name" value="DNA primase, PRIM domain"/>
    <property type="match status" value="1"/>
</dbReference>
<organism evidence="2 3">
    <name type="scientific">Adhaeribacter terreus</name>
    <dbReference type="NCBI Taxonomy" id="529703"/>
    <lineage>
        <taxon>Bacteria</taxon>
        <taxon>Pseudomonadati</taxon>
        <taxon>Bacteroidota</taxon>
        <taxon>Cytophagia</taxon>
        <taxon>Cytophagales</taxon>
        <taxon>Hymenobacteraceae</taxon>
        <taxon>Adhaeribacter</taxon>
    </lineage>
</organism>
<dbReference type="CDD" id="cd04861">
    <property type="entry name" value="LigD_Pol_like"/>
    <property type="match status" value="1"/>
</dbReference>
<dbReference type="GO" id="GO:0003910">
    <property type="term" value="F:DNA ligase (ATP) activity"/>
    <property type="evidence" value="ECO:0007669"/>
    <property type="project" value="UniProtKB-EC"/>
</dbReference>
<reference evidence="3" key="1">
    <citation type="journal article" date="2019" name="Int. J. Syst. Evol. Microbiol.">
        <title>The Global Catalogue of Microorganisms (GCM) 10K type strain sequencing project: providing services to taxonomists for standard genome sequencing and annotation.</title>
        <authorList>
            <consortium name="The Broad Institute Genomics Platform"/>
            <consortium name="The Broad Institute Genome Sequencing Center for Infectious Disease"/>
            <person name="Wu L."/>
            <person name="Ma J."/>
        </authorList>
    </citation>
    <scope>NUCLEOTIDE SEQUENCE [LARGE SCALE GENOMIC DNA]</scope>
    <source>
        <strain evidence="3">KACC 12602</strain>
    </source>
</reference>
<evidence type="ECO:0000313" key="2">
    <source>
        <dbReference type="EMBL" id="MFC5271036.1"/>
    </source>
</evidence>
<gene>
    <name evidence="2" type="primary">ligD</name>
    <name evidence="2" type="ORF">ACFPIB_10475</name>
</gene>
<dbReference type="InterPro" id="IPR014145">
    <property type="entry name" value="LigD_pol_dom"/>
</dbReference>
<proteinExistence type="predicted"/>
<protein>
    <submittedName>
        <fullName evidence="2">Non-homologous end-joining DNA ligase</fullName>
        <ecNumber evidence="2">6.5.1.1</ecNumber>
    </submittedName>
</protein>
<keyword evidence="3" id="KW-1185">Reference proteome</keyword>
<dbReference type="EMBL" id="JBHSKT010000005">
    <property type="protein sequence ID" value="MFC5271036.1"/>
    <property type="molecule type" value="Genomic_DNA"/>
</dbReference>
<name>A0ABW0ECS9_9BACT</name>
<sequence>MNASQKVIITHPEKMLFPEQGFTKQDLIKYYEAVSGHLLPFLKNRPLMLHRFPQGIKKQGFYQKDIGASFPDWIGRVSVAREKQEPIDQAVINTKAGLRFVINQNTIVLHPWLSTVKDLHKPDKIIFDLDPAEGGFKTAVKGALLLRELLEKKYGLTCFVMTTGSSGLHVTIPVKPNHDFDMVRPFALAIGNELAAMYPAEFTTEQRIEDRKSRLFVDYMRNSYAQTAVAPYSVRALPGAPVAAPLFWEELLDKNLKAQMYTIETMPERLKKAGNPWQDFRKQAKSLTRALQKQKAELQKRQV</sequence>
<dbReference type="PANTHER" id="PTHR42705">
    <property type="entry name" value="BIFUNCTIONAL NON-HOMOLOGOUS END JOINING PROTEIN LIGD"/>
    <property type="match status" value="1"/>
</dbReference>
<dbReference type="RefSeq" id="WP_378017403.1">
    <property type="nucleotide sequence ID" value="NZ_JBHSKT010000005.1"/>
</dbReference>
<dbReference type="Pfam" id="PF21686">
    <property type="entry name" value="LigD_Prim-Pol"/>
    <property type="match status" value="1"/>
</dbReference>
<dbReference type="NCBIfam" id="TIGR02778">
    <property type="entry name" value="ligD_pol"/>
    <property type="match status" value="1"/>
</dbReference>
<dbReference type="PANTHER" id="PTHR42705:SF2">
    <property type="entry name" value="BIFUNCTIONAL NON-HOMOLOGOUS END JOINING PROTEIN LIGD"/>
    <property type="match status" value="1"/>
</dbReference>
<dbReference type="InterPro" id="IPR052171">
    <property type="entry name" value="NHEJ_LigD"/>
</dbReference>
<dbReference type="Proteomes" id="UP001596161">
    <property type="component" value="Unassembled WGS sequence"/>
</dbReference>
<keyword evidence="2" id="KW-0436">Ligase</keyword>
<accession>A0ABW0ECS9</accession>
<dbReference type="EC" id="6.5.1.1" evidence="2"/>
<evidence type="ECO:0000259" key="1">
    <source>
        <dbReference type="Pfam" id="PF21686"/>
    </source>
</evidence>
<feature type="domain" description="DNA ligase D polymerase" evidence="1">
    <location>
        <begin position="23"/>
        <end position="277"/>
    </location>
</feature>
<evidence type="ECO:0000313" key="3">
    <source>
        <dbReference type="Proteomes" id="UP001596161"/>
    </source>
</evidence>
<comment type="caution">
    <text evidence="2">The sequence shown here is derived from an EMBL/GenBank/DDBJ whole genome shotgun (WGS) entry which is preliminary data.</text>
</comment>